<accession>A0ABM8X7V6</accession>
<comment type="caution">
    <text evidence="2">The sequence shown here is derived from an EMBL/GenBank/DDBJ whole genome shotgun (WGS) entry which is preliminary data.</text>
</comment>
<keyword evidence="3" id="KW-1185">Reference proteome</keyword>
<evidence type="ECO:0000313" key="2">
    <source>
        <dbReference type="EMBL" id="CAG9176066.1"/>
    </source>
</evidence>
<evidence type="ECO:0000256" key="1">
    <source>
        <dbReference type="SAM" id="Phobius"/>
    </source>
</evidence>
<sequence length="131" mass="13957">MGGKPSVPSIPAIVLGQPVASTEDAPARTLNERQADEPIVREFVQDSQANRLLRADYADKAYCLAQACIAFWIVAIATVAAVKGFFDKQILSDTVLVAVTTGATINVLAAFLGVIRGLFPSNQKDDKKPAK</sequence>
<feature type="transmembrane region" description="Helical" evidence="1">
    <location>
        <begin position="61"/>
        <end position="82"/>
    </location>
</feature>
<evidence type="ECO:0000313" key="3">
    <source>
        <dbReference type="Proteomes" id="UP000727654"/>
    </source>
</evidence>
<protein>
    <recommendedName>
        <fullName evidence="4">Phage holin family protein</fullName>
    </recommendedName>
</protein>
<proteinExistence type="predicted"/>
<keyword evidence="1" id="KW-0812">Transmembrane</keyword>
<dbReference type="Proteomes" id="UP000727654">
    <property type="component" value="Unassembled WGS sequence"/>
</dbReference>
<name>A0ABM8X7V6_9BURK</name>
<reference evidence="2 3" key="1">
    <citation type="submission" date="2021-08" db="EMBL/GenBank/DDBJ databases">
        <authorList>
            <person name="Peeters C."/>
        </authorList>
    </citation>
    <scope>NUCLEOTIDE SEQUENCE [LARGE SCALE GENOMIC DNA]</scope>
    <source>
        <strain evidence="2 3">LMG 23992</strain>
    </source>
</reference>
<gene>
    <name evidence="2" type="ORF">LMG23992_03094</name>
</gene>
<dbReference type="EMBL" id="CAJZAI010000007">
    <property type="protein sequence ID" value="CAG9176066.1"/>
    <property type="molecule type" value="Genomic_DNA"/>
</dbReference>
<evidence type="ECO:0008006" key="4">
    <source>
        <dbReference type="Google" id="ProtNLM"/>
    </source>
</evidence>
<keyword evidence="1" id="KW-0472">Membrane</keyword>
<organism evidence="2 3">
    <name type="scientific">Cupriavidus laharis</name>
    <dbReference type="NCBI Taxonomy" id="151654"/>
    <lineage>
        <taxon>Bacteria</taxon>
        <taxon>Pseudomonadati</taxon>
        <taxon>Pseudomonadota</taxon>
        <taxon>Betaproteobacteria</taxon>
        <taxon>Burkholderiales</taxon>
        <taxon>Burkholderiaceae</taxon>
        <taxon>Cupriavidus</taxon>
    </lineage>
</organism>
<dbReference type="RefSeq" id="WP_224080684.1">
    <property type="nucleotide sequence ID" value="NZ_CAJZAI010000007.1"/>
</dbReference>
<keyword evidence="1" id="KW-1133">Transmembrane helix</keyword>
<feature type="transmembrane region" description="Helical" evidence="1">
    <location>
        <begin position="94"/>
        <end position="119"/>
    </location>
</feature>